<organism evidence="4 5">
    <name type="scientific">Brassicogethes aeneus</name>
    <name type="common">Rape pollen beetle</name>
    <name type="synonym">Meligethes aeneus</name>
    <dbReference type="NCBI Taxonomy" id="1431903"/>
    <lineage>
        <taxon>Eukaryota</taxon>
        <taxon>Metazoa</taxon>
        <taxon>Ecdysozoa</taxon>
        <taxon>Arthropoda</taxon>
        <taxon>Hexapoda</taxon>
        <taxon>Insecta</taxon>
        <taxon>Pterygota</taxon>
        <taxon>Neoptera</taxon>
        <taxon>Endopterygota</taxon>
        <taxon>Coleoptera</taxon>
        <taxon>Polyphaga</taxon>
        <taxon>Cucujiformia</taxon>
        <taxon>Nitidulidae</taxon>
        <taxon>Meligethinae</taxon>
        <taxon>Brassicogethes</taxon>
    </lineage>
</organism>
<feature type="compositionally biased region" description="Acidic residues" evidence="2">
    <location>
        <begin position="287"/>
        <end position="300"/>
    </location>
</feature>
<keyword evidence="5" id="KW-1185">Reference proteome</keyword>
<sequence length="1908" mass="220114">MDNALKNFLKTTGWSPEDLLQKLAQYKSNETQNIEETANKTEQVEEKTETSEESTSPIEEEENAQEADGNDDDDDEYEEDVSNCSSNSSGVFTSDLNENNSEENLESNAIESEENSDNEENNVDNLEDKFEEENTTDESEEKKVSSNNSDVNEEINVVAINNSKKFFYKNQEEENATDSEEKEDISNNVYTNKNILNDSVNIKDISNGEETDSRFKENSLNNEENKKKFNDTHNEDIANNEKNYSGKNKYNEEKIEDISCDSENKEDSFNEDEPIEDTRHDKFFDSDEKEEEIEETTTESIEDIRNNLKLQLSSLRNRKKQHVIQEVTTKIVEANKIEEKKLIEPPPIIEEKEEDLISQTNELGLVILNVEGGVDFDETATKERFEFEEDLSEDDEDEEEKSETSVFAEIRKIIGKPRNKSKLKMPSTNFVKPMATPVATVNVSSIKKIQEQSTEQSPFVSDELDKFLTAGSNLNISYNVPKSGAEEGLIDQYRAESPIQEKSNESTDIKLKETKKEEEDILQMPKIKAKTLAEKRKLLEKHLKKDVLLRKSLEMIPSKEEPPLLKKAREEILLDDDITINSLLSKSFEKKEKRSIPPKQKKYYHQNLKMKAESMYQTITPAVTSKPKIQPGFLQSKERSLLKPIIRRKAIMYNGEKVYVASESGKLICNIKDSIAIKAAKRKKLEEQIKLEEKIKLKEKIKLDEKPELNKKMSLWYNKKQKIHYKPGPLSKKMKLEINPCNDFKTDIKKLPRPILEVVPSYGRPMDPKIIHLLPKSDGKITDFQIEFALAALKPQKKEAMTIFGIQVPYEHKERNILVKIKKQPKKEIKLEELKEDEKRNNIESIIDDLITYVETKEIEGSLYKVEEKEESDINQEHLEAEKELSPLIHKRQRKSKVAWELQRLSCKVVNVKENNIDIVCYKSHCNLGCLCNSLNSDRYIATHCKKEECMFECTCPKKELPNYGDEKIFSSGGILSNDTVHQIDETAKKDLAKVEKEFTHTVICTDNKAIVLGAGDRKLKRLTKAPKKYEDYIESTFIEETEDNPPSVGVSYDFPPCFLQLQKLNLSGVVPFCMDHSRYKCDCIYVSSSECKLIRIQKALKVKDFDCARFRTAYHYVKRNKNKNYNRFLMSLLKEKEKLIADDDYYVNIYSTEFPKPLITDAEILKEALEGLKSNILKIHHAKANNNVFIESPRATKRKQSFSQIFTDEHDKAIQRRKKIRPVLPTPEPIFDGEVLVNDKNSELLKHLEASQIGFARLLPWKALQDSFIKGKVKLWTQASKMRKLYINTFDKVIPDGCFDIRIYTPDIDVCRWLLTNKLPEKYHPENISFILRETKCGNFEVCGICNRHVEGLKPDVETVEDDVYDEDLVTTLSHKDKDNALRVLLEKTLDCERQNLLCENQVVSKLYLVQAKIPDISINFRWRMLTLKSDFTYLHFKNNEYSIKYTILSKTLERAIEKQQTIVLKSSLLCKGYHHRDFGIYFPPDATNNIFIGPYMFYEDHKLETLRYISQCLVDTESYNKIQGNKLDAPNSHWVHHNSSKVRTKYPTITKPIIAPEDPAPVVDLTSDTEDEPNTSQISTIDKVVVLEGVPKQPEEFNRYIISNIPNFGYVGAYLHESTGQIDVSWPFEKKILRFNNNDQAVSFLETRFSHLLITIPSDFNITMTIVEELDLQFHKAMDPRCLIGHYICGRFGAYDAKKITEEEAMTLCGVSRNYIYQMLKKRANQLVIANMQAFAKSLNLFEGELKSADVTIVLERACDTIRRLRKEEVELLRNKLVLENRKRVLNERAQGLIYETNNVKKTDVIEEGSIRRSTVRKKSRSEIPKTGGFTISTDEVRQKSAKQLQSTQNMKSILKTCQPPFPYKAQTKNTQPKILSGVKIVKSADGKLFLVSKNKNTPIKNDTIT</sequence>
<feature type="compositionally biased region" description="Acidic residues" evidence="2">
    <location>
        <begin position="100"/>
        <end position="122"/>
    </location>
</feature>
<dbReference type="Pfam" id="PF16059">
    <property type="entry name" value="MGA_dom"/>
    <property type="match status" value="1"/>
</dbReference>
<gene>
    <name evidence="4" type="ORF">MELIAE_LOCUS10411</name>
</gene>
<feature type="coiled-coil region" evidence="1">
    <location>
        <begin position="1757"/>
        <end position="1784"/>
    </location>
</feature>
<reference evidence="4" key="1">
    <citation type="submission" date="2021-12" db="EMBL/GenBank/DDBJ databases">
        <authorList>
            <person name="King R."/>
        </authorList>
    </citation>
    <scope>NUCLEOTIDE SEQUENCE</scope>
</reference>
<evidence type="ECO:0000256" key="1">
    <source>
        <dbReference type="SAM" id="Coils"/>
    </source>
</evidence>
<name>A0A9P0B9L0_BRAAE</name>
<feature type="compositionally biased region" description="Basic and acidic residues" evidence="2">
    <location>
        <begin position="211"/>
        <end position="236"/>
    </location>
</feature>
<dbReference type="Proteomes" id="UP001154078">
    <property type="component" value="Chromosome 7"/>
</dbReference>
<feature type="compositionally biased region" description="Acidic residues" evidence="2">
    <location>
        <begin position="173"/>
        <end position="183"/>
    </location>
</feature>
<dbReference type="OrthoDB" id="6119313at2759"/>
<dbReference type="InterPro" id="IPR032060">
    <property type="entry name" value="MGA_dom"/>
</dbReference>
<feature type="compositionally biased region" description="Polar residues" evidence="2">
    <location>
        <begin position="82"/>
        <end position="92"/>
    </location>
</feature>
<evidence type="ECO:0000259" key="3">
    <source>
        <dbReference type="Pfam" id="PF16059"/>
    </source>
</evidence>
<feature type="region of interest" description="Disordered" evidence="2">
    <location>
        <begin position="278"/>
        <end position="300"/>
    </location>
</feature>
<proteinExistence type="predicted"/>
<accession>A0A9P0B9L0</accession>
<feature type="compositionally biased region" description="Low complexity" evidence="2">
    <location>
        <begin position="145"/>
        <end position="162"/>
    </location>
</feature>
<keyword evidence="1" id="KW-0175">Coiled coil</keyword>
<evidence type="ECO:0000313" key="5">
    <source>
        <dbReference type="Proteomes" id="UP001154078"/>
    </source>
</evidence>
<feature type="compositionally biased region" description="Basic and acidic residues" evidence="2">
    <location>
        <begin position="37"/>
        <end position="50"/>
    </location>
</feature>
<protein>
    <recommendedName>
        <fullName evidence="3">MGA conserved domain-containing protein</fullName>
    </recommendedName>
</protein>
<feature type="compositionally biased region" description="Acidic residues" evidence="2">
    <location>
        <begin position="58"/>
        <end position="81"/>
    </location>
</feature>
<feature type="compositionally biased region" description="Polar residues" evidence="2">
    <location>
        <begin position="186"/>
        <end position="200"/>
    </location>
</feature>
<evidence type="ECO:0000256" key="2">
    <source>
        <dbReference type="SAM" id="MobiDB-lite"/>
    </source>
</evidence>
<feature type="domain" description="MGA conserved" evidence="3">
    <location>
        <begin position="921"/>
        <end position="960"/>
    </location>
</feature>
<dbReference type="EMBL" id="OV121138">
    <property type="protein sequence ID" value="CAH0560691.1"/>
    <property type="molecule type" value="Genomic_DNA"/>
</dbReference>
<feature type="region of interest" description="Disordered" evidence="2">
    <location>
        <begin position="29"/>
        <end position="250"/>
    </location>
</feature>
<feature type="compositionally biased region" description="Acidic residues" evidence="2">
    <location>
        <begin position="129"/>
        <end position="139"/>
    </location>
</feature>
<evidence type="ECO:0000313" key="4">
    <source>
        <dbReference type="EMBL" id="CAH0560691.1"/>
    </source>
</evidence>